<sequence>MNGRVRVFLLWASLALLGGCGTVDAVKGLLGFGPPHAALRTLRVSADAGANQGSATLLDVVAIHDAAALAKLPGTGPEWFRQRAALQKALATGIEVTSLQVPAAYPAFEVDLPAGTRKAVAVIAFANYVNEAGWPAITLTPYKHAALRLQPDGIAVSGH</sequence>
<evidence type="ECO:0000313" key="1">
    <source>
        <dbReference type="EMBL" id="THF63702.1"/>
    </source>
</evidence>
<name>A0A4S4AYJ7_9RHOO</name>
<dbReference type="EMBL" id="SSOC01000005">
    <property type="protein sequence ID" value="THF63702.1"/>
    <property type="molecule type" value="Genomic_DNA"/>
</dbReference>
<organism evidence="1 2">
    <name type="scientific">Pseudothauera nasutitermitis</name>
    <dbReference type="NCBI Taxonomy" id="2565930"/>
    <lineage>
        <taxon>Bacteria</taxon>
        <taxon>Pseudomonadati</taxon>
        <taxon>Pseudomonadota</taxon>
        <taxon>Betaproteobacteria</taxon>
        <taxon>Rhodocyclales</taxon>
        <taxon>Zoogloeaceae</taxon>
        <taxon>Pseudothauera</taxon>
    </lineage>
</organism>
<dbReference type="RefSeq" id="WP_136348863.1">
    <property type="nucleotide sequence ID" value="NZ_SSOC01000005.1"/>
</dbReference>
<protein>
    <recommendedName>
        <fullName evidence="3">Type VI secretion system protein</fullName>
    </recommendedName>
</protein>
<evidence type="ECO:0000313" key="2">
    <source>
        <dbReference type="Proteomes" id="UP000308430"/>
    </source>
</evidence>
<evidence type="ECO:0008006" key="3">
    <source>
        <dbReference type="Google" id="ProtNLM"/>
    </source>
</evidence>
<proteinExistence type="predicted"/>
<comment type="caution">
    <text evidence="1">The sequence shown here is derived from an EMBL/GenBank/DDBJ whole genome shotgun (WGS) entry which is preliminary data.</text>
</comment>
<gene>
    <name evidence="1" type="ORF">E6C76_14025</name>
</gene>
<accession>A0A4S4AYJ7</accession>
<dbReference type="Proteomes" id="UP000308430">
    <property type="component" value="Unassembled WGS sequence"/>
</dbReference>
<dbReference type="PROSITE" id="PS51257">
    <property type="entry name" value="PROKAR_LIPOPROTEIN"/>
    <property type="match status" value="1"/>
</dbReference>
<dbReference type="OrthoDB" id="9129665at2"/>
<dbReference type="AlphaFoldDB" id="A0A4S4AYJ7"/>
<keyword evidence="2" id="KW-1185">Reference proteome</keyword>
<reference evidence="1 2" key="1">
    <citation type="submission" date="2019-04" db="EMBL/GenBank/DDBJ databases">
        <title>Azoarcus nasutitermitis sp. nov. isolated from termite nest.</title>
        <authorList>
            <person name="Lin S.-Y."/>
            <person name="Hameed A."/>
            <person name="Hsu Y.-H."/>
            <person name="Young C.-C."/>
        </authorList>
    </citation>
    <scope>NUCLEOTIDE SEQUENCE [LARGE SCALE GENOMIC DNA]</scope>
    <source>
        <strain evidence="1 2">CC-YHH838</strain>
    </source>
</reference>